<gene>
    <name evidence="3" type="ORF">LCGC14_2622380</name>
</gene>
<dbReference type="InterPro" id="IPR018638">
    <property type="entry name" value="DUF2061_membrane"/>
</dbReference>
<proteinExistence type="predicted"/>
<reference evidence="3" key="1">
    <citation type="journal article" date="2015" name="Nature">
        <title>Complex archaea that bridge the gap between prokaryotes and eukaryotes.</title>
        <authorList>
            <person name="Spang A."/>
            <person name="Saw J.H."/>
            <person name="Jorgensen S.L."/>
            <person name="Zaremba-Niedzwiedzka K."/>
            <person name="Martijn J."/>
            <person name="Lind A.E."/>
            <person name="van Eijk R."/>
            <person name="Schleper C."/>
            <person name="Guy L."/>
            <person name="Ettema T.J."/>
        </authorList>
    </citation>
    <scope>NUCLEOTIDE SEQUENCE</scope>
</reference>
<feature type="transmembrane region" description="Helical" evidence="1">
    <location>
        <begin position="35"/>
        <end position="55"/>
    </location>
</feature>
<sequence>MQTGTKRSSLAKSVVWRLMGIGVKAAIALESTKDLPITIIITIAHHLTFLPVFYLHERGWYKVTKRLGKLRNIFKAFTYEIILGMGLGGLIIYIVIALNPTMDEPLAQAIDQTIKYTAIKLVMYPFYNRIWK</sequence>
<dbReference type="AlphaFoldDB" id="A0A0F9CDR3"/>
<evidence type="ECO:0000256" key="1">
    <source>
        <dbReference type="SAM" id="Phobius"/>
    </source>
</evidence>
<feature type="transmembrane region" description="Helical" evidence="1">
    <location>
        <begin position="9"/>
        <end position="29"/>
    </location>
</feature>
<keyword evidence="1" id="KW-1133">Transmembrane helix</keyword>
<feature type="domain" description="DUF2061" evidence="2">
    <location>
        <begin position="10"/>
        <end position="60"/>
    </location>
</feature>
<comment type="caution">
    <text evidence="3">The sequence shown here is derived from an EMBL/GenBank/DDBJ whole genome shotgun (WGS) entry which is preliminary data.</text>
</comment>
<accession>A0A0F9CDR3</accession>
<keyword evidence="1" id="KW-0472">Membrane</keyword>
<dbReference type="EMBL" id="LAZR01044782">
    <property type="protein sequence ID" value="KKL03811.1"/>
    <property type="molecule type" value="Genomic_DNA"/>
</dbReference>
<evidence type="ECO:0000259" key="2">
    <source>
        <dbReference type="Pfam" id="PF09834"/>
    </source>
</evidence>
<organism evidence="3">
    <name type="scientific">marine sediment metagenome</name>
    <dbReference type="NCBI Taxonomy" id="412755"/>
    <lineage>
        <taxon>unclassified sequences</taxon>
        <taxon>metagenomes</taxon>
        <taxon>ecological metagenomes</taxon>
    </lineage>
</organism>
<protein>
    <recommendedName>
        <fullName evidence="2">DUF2061 domain-containing protein</fullName>
    </recommendedName>
</protein>
<feature type="transmembrane region" description="Helical" evidence="1">
    <location>
        <begin position="76"/>
        <end position="96"/>
    </location>
</feature>
<name>A0A0F9CDR3_9ZZZZ</name>
<evidence type="ECO:0000313" key="3">
    <source>
        <dbReference type="EMBL" id="KKL03811.1"/>
    </source>
</evidence>
<dbReference type="Pfam" id="PF09834">
    <property type="entry name" value="DUF2061"/>
    <property type="match status" value="1"/>
</dbReference>
<keyword evidence="1" id="KW-0812">Transmembrane</keyword>